<organism evidence="9 10">
    <name type="scientific">Albidovulum inexpectatum</name>
    <dbReference type="NCBI Taxonomy" id="196587"/>
    <lineage>
        <taxon>Bacteria</taxon>
        <taxon>Pseudomonadati</taxon>
        <taxon>Pseudomonadota</taxon>
        <taxon>Alphaproteobacteria</taxon>
        <taxon>Rhodobacterales</taxon>
        <taxon>Paracoccaceae</taxon>
        <taxon>Albidovulum</taxon>
    </lineage>
</organism>
<dbReference type="AlphaFoldDB" id="A0A2S5JMC3"/>
<dbReference type="PANTHER" id="PTHR10465">
    <property type="entry name" value="TRANSMEMBRANE GTPASE FZO1"/>
    <property type="match status" value="1"/>
</dbReference>
<keyword evidence="6" id="KW-0175">Coiled coil</keyword>
<dbReference type="GO" id="GO:0005525">
    <property type="term" value="F:GTP binding"/>
    <property type="evidence" value="ECO:0007669"/>
    <property type="project" value="UniProtKB-KW"/>
</dbReference>
<feature type="domain" description="Dynamin N-terminal" evidence="8">
    <location>
        <begin position="68"/>
        <end position="295"/>
    </location>
</feature>
<evidence type="ECO:0000256" key="3">
    <source>
        <dbReference type="ARBA" id="ARBA00022801"/>
    </source>
</evidence>
<keyword evidence="10" id="KW-1185">Reference proteome</keyword>
<feature type="region of interest" description="Disordered" evidence="7">
    <location>
        <begin position="643"/>
        <end position="668"/>
    </location>
</feature>
<evidence type="ECO:0000313" key="9">
    <source>
        <dbReference type="EMBL" id="PPB82600.1"/>
    </source>
</evidence>
<gene>
    <name evidence="9" type="ORF">LV82_00538</name>
</gene>
<evidence type="ECO:0000256" key="1">
    <source>
        <dbReference type="ARBA" id="ARBA00004370"/>
    </source>
</evidence>
<sequence length="668" mass="73808">MDERIDNPGVSSGDANPFSLCADLYAPFQEKLDDIRSQAAELAQNTDASLADRLNALIRRIDSFSPSVALVGQVKAGKTALANVLSGTPGLLPSDVNPLTSVVTTLHLNGRHPDGRTRAAFTLFDRKEWDALTRDGGHLGKLAMRAGAEDEAARLRAQVDQMRRQAQARFGSGFEALLGKIHKYSYCERDLVERYVSMGDPATDSKGRRSRFADITRSADLYVDHPHLPGRMSLRDTPGVNDTFLVREQITLRSLARTDVCIVVLSAHEALSTADMALMRMISALEDRQVVLFVNRIDELERPSEQVPEIRASILATLAKTDGGRSVELVFGSARWAEIALNGGLGQMNEAERAALYDWASVAGQGAVRDASGFTWRLSGVPELMAAVYRRILDRPARRMIEGVNADLGNILAEIRAAQAAREQATEEEIAELGARLQAAADAQRARLDTALDRLIATLRQRLHRVQENYVERATRALIDHVRRTGRHDTWSFGTSGLRFVLKSTYMRFSHAATIEVEEIYRETAETLSGIWRDYLGLAEGELTIEPPQVPEIPAPTAIGQTIAVDLGVPWWKRWWLHRKDEDAMARDYADLIRAEVATIVSDLETVQFNEVMIEMRAILDDFTRQQIATILRVARGKTEPQITLQPMDAPPGSVLAASDAKSGRSAA</sequence>
<dbReference type="PANTHER" id="PTHR10465:SF0">
    <property type="entry name" value="SARCALUMENIN"/>
    <property type="match status" value="1"/>
</dbReference>
<comment type="subcellular location">
    <subcellularLocation>
        <location evidence="1">Membrane</location>
    </subcellularLocation>
</comment>
<proteinExistence type="predicted"/>
<dbReference type="Gene3D" id="3.40.50.300">
    <property type="entry name" value="P-loop containing nucleotide triphosphate hydrolases"/>
    <property type="match status" value="2"/>
</dbReference>
<dbReference type="RefSeq" id="WP_104069128.1">
    <property type="nucleotide sequence ID" value="NZ_PRDS01000001.1"/>
</dbReference>
<name>A0A2S5JMC3_9RHOB</name>
<dbReference type="InterPro" id="IPR027417">
    <property type="entry name" value="P-loop_NTPase"/>
</dbReference>
<dbReference type="Pfam" id="PF00350">
    <property type="entry name" value="Dynamin_N"/>
    <property type="match status" value="1"/>
</dbReference>
<evidence type="ECO:0000256" key="5">
    <source>
        <dbReference type="ARBA" id="ARBA00023136"/>
    </source>
</evidence>
<keyword evidence="4" id="KW-0342">GTP-binding</keyword>
<dbReference type="OrthoDB" id="7927795at2"/>
<evidence type="ECO:0000256" key="2">
    <source>
        <dbReference type="ARBA" id="ARBA00022741"/>
    </source>
</evidence>
<comment type="caution">
    <text evidence="9">The sequence shown here is derived from an EMBL/GenBank/DDBJ whole genome shotgun (WGS) entry which is preliminary data.</text>
</comment>
<dbReference type="Proteomes" id="UP000239736">
    <property type="component" value="Unassembled WGS sequence"/>
</dbReference>
<keyword evidence="3" id="KW-0378">Hydrolase</keyword>
<dbReference type="GO" id="GO:0008053">
    <property type="term" value="P:mitochondrial fusion"/>
    <property type="evidence" value="ECO:0007669"/>
    <property type="project" value="TreeGrafter"/>
</dbReference>
<evidence type="ECO:0000256" key="6">
    <source>
        <dbReference type="SAM" id="Coils"/>
    </source>
</evidence>
<reference evidence="9 10" key="1">
    <citation type="submission" date="2018-01" db="EMBL/GenBank/DDBJ databases">
        <title>Genomic Encyclopedia of Archaeal and Bacterial Type Strains, Phase II (KMG-II): from individual species to whole genera.</title>
        <authorList>
            <person name="Goeker M."/>
        </authorList>
    </citation>
    <scope>NUCLEOTIDE SEQUENCE [LARGE SCALE GENOMIC DNA]</scope>
    <source>
        <strain evidence="9 10">DSM 12048</strain>
    </source>
</reference>
<keyword evidence="2" id="KW-0547">Nucleotide-binding</keyword>
<evidence type="ECO:0000259" key="8">
    <source>
        <dbReference type="Pfam" id="PF00350"/>
    </source>
</evidence>
<dbReference type="GO" id="GO:0003924">
    <property type="term" value="F:GTPase activity"/>
    <property type="evidence" value="ECO:0007669"/>
    <property type="project" value="InterPro"/>
</dbReference>
<keyword evidence="5" id="KW-0472">Membrane</keyword>
<accession>A0A2S5JMC3</accession>
<dbReference type="InterPro" id="IPR027094">
    <property type="entry name" value="Mitofusin_fam"/>
</dbReference>
<evidence type="ECO:0000256" key="4">
    <source>
        <dbReference type="ARBA" id="ARBA00023134"/>
    </source>
</evidence>
<evidence type="ECO:0000256" key="7">
    <source>
        <dbReference type="SAM" id="MobiDB-lite"/>
    </source>
</evidence>
<dbReference type="InterPro" id="IPR045063">
    <property type="entry name" value="Dynamin_N"/>
</dbReference>
<evidence type="ECO:0000313" key="10">
    <source>
        <dbReference type="Proteomes" id="UP000239736"/>
    </source>
</evidence>
<dbReference type="SUPFAM" id="SSF52540">
    <property type="entry name" value="P-loop containing nucleoside triphosphate hydrolases"/>
    <property type="match status" value="1"/>
</dbReference>
<protein>
    <submittedName>
        <fullName evidence="9">Dynamin family protein</fullName>
    </submittedName>
</protein>
<dbReference type="EMBL" id="PRDS01000001">
    <property type="protein sequence ID" value="PPB82600.1"/>
    <property type="molecule type" value="Genomic_DNA"/>
</dbReference>
<feature type="coiled-coil region" evidence="6">
    <location>
        <begin position="408"/>
        <end position="443"/>
    </location>
</feature>
<dbReference type="GO" id="GO:0016020">
    <property type="term" value="C:membrane"/>
    <property type="evidence" value="ECO:0007669"/>
    <property type="project" value="UniProtKB-SubCell"/>
</dbReference>